<dbReference type="Gene3D" id="3.20.20.80">
    <property type="entry name" value="Glycosidases"/>
    <property type="match status" value="1"/>
</dbReference>
<reference evidence="5 6" key="1">
    <citation type="journal article" date="2018" name="New Phytol.">
        <title>Phylogenomics of Endogonaceae and evolution of mycorrhizas within Mucoromycota.</title>
        <authorList>
            <person name="Chang Y."/>
            <person name="Desiro A."/>
            <person name="Na H."/>
            <person name="Sandor L."/>
            <person name="Lipzen A."/>
            <person name="Clum A."/>
            <person name="Barry K."/>
            <person name="Grigoriev I.V."/>
            <person name="Martin F.M."/>
            <person name="Stajich J.E."/>
            <person name="Smith M.E."/>
            <person name="Bonito G."/>
            <person name="Spatafora J.W."/>
        </authorList>
    </citation>
    <scope>NUCLEOTIDE SEQUENCE [LARGE SCALE GENOMIC DNA]</scope>
    <source>
        <strain evidence="5 6">GMNB39</strain>
    </source>
</reference>
<dbReference type="PANTHER" id="PTHR22762">
    <property type="entry name" value="ALPHA-GLUCOSIDASE"/>
    <property type="match status" value="1"/>
</dbReference>
<dbReference type="CDD" id="cd14752">
    <property type="entry name" value="GH31_N"/>
    <property type="match status" value="1"/>
</dbReference>
<dbReference type="GO" id="GO:0004553">
    <property type="term" value="F:hydrolase activity, hydrolyzing O-glycosyl compounds"/>
    <property type="evidence" value="ECO:0007669"/>
    <property type="project" value="InterPro"/>
</dbReference>
<gene>
    <name evidence="5" type="ORF">BC936DRAFT_148695</name>
</gene>
<dbReference type="SUPFAM" id="SSF51445">
    <property type="entry name" value="(Trans)glycosidases"/>
    <property type="match status" value="1"/>
</dbReference>
<name>A0A433DN94_9FUNG</name>
<dbReference type="SUPFAM" id="SSF74650">
    <property type="entry name" value="Galactose mutarotase-like"/>
    <property type="match status" value="1"/>
</dbReference>
<comment type="caution">
    <text evidence="5">The sequence shown here is derived from an EMBL/GenBank/DDBJ whole genome shotgun (WGS) entry which is preliminary data.</text>
</comment>
<dbReference type="InterPro" id="IPR000322">
    <property type="entry name" value="Glyco_hydro_31_TIM"/>
</dbReference>
<feature type="domain" description="Glycoside hydrolase family 31 N-terminal" evidence="4">
    <location>
        <begin position="53"/>
        <end position="220"/>
    </location>
</feature>
<dbReference type="PANTHER" id="PTHR22762:SF165">
    <property type="entry name" value="PUTATIVE (AFU_ORTHOLOGUE AFUA_1G06560)-RELATED"/>
    <property type="match status" value="1"/>
</dbReference>
<comment type="similarity">
    <text evidence="1 2">Belongs to the glycosyl hydrolase 31 family.</text>
</comment>
<keyword evidence="2" id="KW-0326">Glycosidase</keyword>
<dbReference type="EMBL" id="RBNI01000079">
    <property type="protein sequence ID" value="RUP52297.1"/>
    <property type="molecule type" value="Genomic_DNA"/>
</dbReference>
<dbReference type="GO" id="GO:0030246">
    <property type="term" value="F:carbohydrate binding"/>
    <property type="evidence" value="ECO:0007669"/>
    <property type="project" value="InterPro"/>
</dbReference>
<evidence type="ECO:0000313" key="6">
    <source>
        <dbReference type="Proteomes" id="UP000268093"/>
    </source>
</evidence>
<evidence type="ECO:0000259" key="3">
    <source>
        <dbReference type="Pfam" id="PF01055"/>
    </source>
</evidence>
<dbReference type="Proteomes" id="UP000268093">
    <property type="component" value="Unassembled WGS sequence"/>
</dbReference>
<accession>A0A433DN94</accession>
<evidence type="ECO:0000256" key="2">
    <source>
        <dbReference type="RuleBase" id="RU361185"/>
    </source>
</evidence>
<keyword evidence="2 5" id="KW-0378">Hydrolase</keyword>
<dbReference type="InterPro" id="IPR017853">
    <property type="entry name" value="GH"/>
</dbReference>
<dbReference type="OrthoDB" id="5839090at2759"/>
<protein>
    <submittedName>
        <fullName evidence="5">Glycosyl hydrolases family 31-domain-containing protein</fullName>
    </submittedName>
</protein>
<dbReference type="InterPro" id="IPR011013">
    <property type="entry name" value="Gal_mutarotase_sf_dom"/>
</dbReference>
<dbReference type="InterPro" id="IPR025887">
    <property type="entry name" value="Glyco_hydro_31_N_dom"/>
</dbReference>
<proteinExistence type="inferred from homology"/>
<dbReference type="Pfam" id="PF01055">
    <property type="entry name" value="Glyco_hydro_31_2nd"/>
    <property type="match status" value="1"/>
</dbReference>
<keyword evidence="6" id="KW-1185">Reference proteome</keyword>
<feature type="domain" description="Glycoside hydrolase family 31 TIM barrel" evidence="3">
    <location>
        <begin position="269"/>
        <end position="565"/>
    </location>
</feature>
<evidence type="ECO:0000256" key="1">
    <source>
        <dbReference type="ARBA" id="ARBA00007806"/>
    </source>
</evidence>
<dbReference type="GO" id="GO:0005975">
    <property type="term" value="P:carbohydrate metabolic process"/>
    <property type="evidence" value="ECO:0007669"/>
    <property type="project" value="InterPro"/>
</dbReference>
<dbReference type="Gene3D" id="2.60.40.1760">
    <property type="entry name" value="glycosyl hydrolase (family 31)"/>
    <property type="match status" value="1"/>
</dbReference>
<sequence>MYGALSLQHNDVSAVASFSIHVQAMRQHNPRHFSYDSSDRHPITFTNEKGNRLQVQVINDSIVRVLHNAPHQLRLPSYTLIDDRALPTFTLEVDDEDKKLVIKTRILCIVVNFKKDLHIAWYAQSHPDTPLQEDLPNRTYPADLATGAVWHYMKRLEGDMYYGLGERTGELNLKGRRFRLEHLDYLRPPVQVLPFYMTLSKQTKNAHGIFYNNLSRITVDLGNENDTLWGPYHYYYAEVGPLDYYILFGPSVQDVIEGFASLMGKPDHLPPRYSFGYLASSMGYAEAHNAQTLLECFPDLCRQHDIPCDGLHLSSGYTIDEVTKQHYVFTWNKKRFPNPIDLMVKLKNTGIHVFANIKPWLLEKHLHYQDLKDLYGFIWNEEDNIPGEVTQWSGGAGESASCAYIDFTSKNGFNWWKENVKTKLLIYGVEGLWNDNNEFTMLDDTYTFANEVISTTNLHHPLPLFRTESAVVGTPLQTLLMAQASYEAMREYAPSKRPFVITRSATPFIHKFVAQTWSGDNFTSWKSVKFNIPMGISAGLSIFPGAYGHDVGGFAGPKPEPELFV</sequence>
<evidence type="ECO:0000259" key="4">
    <source>
        <dbReference type="Pfam" id="PF13802"/>
    </source>
</evidence>
<evidence type="ECO:0000313" key="5">
    <source>
        <dbReference type="EMBL" id="RUP52297.1"/>
    </source>
</evidence>
<dbReference type="Pfam" id="PF13802">
    <property type="entry name" value="Gal_mutarotas_2"/>
    <property type="match status" value="1"/>
</dbReference>
<dbReference type="AlphaFoldDB" id="A0A433DN94"/>
<feature type="non-terminal residue" evidence="5">
    <location>
        <position position="565"/>
    </location>
</feature>
<organism evidence="5 6">
    <name type="scientific">Jimgerdemannia flammicorona</name>
    <dbReference type="NCBI Taxonomy" id="994334"/>
    <lineage>
        <taxon>Eukaryota</taxon>
        <taxon>Fungi</taxon>
        <taxon>Fungi incertae sedis</taxon>
        <taxon>Mucoromycota</taxon>
        <taxon>Mucoromycotina</taxon>
        <taxon>Endogonomycetes</taxon>
        <taxon>Endogonales</taxon>
        <taxon>Endogonaceae</taxon>
        <taxon>Jimgerdemannia</taxon>
    </lineage>
</organism>